<evidence type="ECO:0000313" key="3">
    <source>
        <dbReference type="Proteomes" id="UP000825228"/>
    </source>
</evidence>
<dbReference type="InterPro" id="IPR046348">
    <property type="entry name" value="SIS_dom_sf"/>
</dbReference>
<name>A0ABS7P3X8_9NOCA</name>
<dbReference type="SUPFAM" id="SSF53697">
    <property type="entry name" value="SIS domain"/>
    <property type="match status" value="1"/>
</dbReference>
<gene>
    <name evidence="2" type="ORF">HQ603_03925</name>
</gene>
<evidence type="ECO:0000313" key="2">
    <source>
        <dbReference type="EMBL" id="MBY6365901.1"/>
    </source>
</evidence>
<reference evidence="2 3" key="1">
    <citation type="submission" date="2020-06" db="EMBL/GenBank/DDBJ databases">
        <title>Taxonomy, biology and ecology of Rhodococcus bacteria occurring in California pistachio and other woody hosts as revealed by genome sequence analyses.</title>
        <authorList>
            <person name="Gai Y."/>
            <person name="Riely B."/>
        </authorList>
    </citation>
    <scope>NUCLEOTIDE SEQUENCE [LARGE SCALE GENOMIC DNA]</scope>
    <source>
        <strain evidence="2 3">BP-281</strain>
    </source>
</reference>
<proteinExistence type="predicted"/>
<protein>
    <submittedName>
        <fullName evidence="2">TobH protein</fullName>
    </submittedName>
</protein>
<comment type="caution">
    <text evidence="2">The sequence shown here is derived from an EMBL/GenBank/DDBJ whole genome shotgun (WGS) entry which is preliminary data.</text>
</comment>
<organism evidence="2 3">
    <name type="scientific">Rhodococcoides corynebacterioides</name>
    <dbReference type="NCBI Taxonomy" id="53972"/>
    <lineage>
        <taxon>Bacteria</taxon>
        <taxon>Bacillati</taxon>
        <taxon>Actinomycetota</taxon>
        <taxon>Actinomycetes</taxon>
        <taxon>Mycobacteriales</taxon>
        <taxon>Nocardiaceae</taxon>
        <taxon>Rhodococcoides</taxon>
    </lineage>
</organism>
<evidence type="ECO:0000256" key="1">
    <source>
        <dbReference type="SAM" id="MobiDB-lite"/>
    </source>
</evidence>
<dbReference type="EMBL" id="JABUBU010000001">
    <property type="protein sequence ID" value="MBY6365901.1"/>
    <property type="molecule type" value="Genomic_DNA"/>
</dbReference>
<keyword evidence="3" id="KW-1185">Reference proteome</keyword>
<sequence length="396" mass="39716">MSEISEYPEFSRLSATDPSTPVDLDDADAVTRADRAGVLHASALAGAQIRATAAAVSEGALARLDGVRPRAVVVVAPSGPARRAAGLVSALSASAGVPMVLAPSTPSWVGPLDVVVVAGDDAGDPALARSVDAAVRRRADVVVTVPDEGPVADAGAGRVMALPPRVRLPDRHGFARHVASIAAVLAAVDPASAVGDLAAVADVVDAESARHHASVEVFRNPAKSLASRLLGRRVLLTGDGVVATEVARHGAAVLLRAAGIVAASSELSDAVAVVHEFGSVGGDPDGGAARGGGADYDPLFHDDQIDGPRPADPVRILTVSIDPDDSSVRRRVAVLGEVDVIRADDVAGDTPSVDAGVAPAPGAASTANPAVALRHCLVLAARLEAAAAYVHLAGGR</sequence>
<dbReference type="Proteomes" id="UP000825228">
    <property type="component" value="Unassembled WGS sequence"/>
</dbReference>
<accession>A0ABS7P3X8</accession>
<dbReference type="RefSeq" id="WP_222683278.1">
    <property type="nucleotide sequence ID" value="NZ_JABUBT010000022.1"/>
</dbReference>
<feature type="region of interest" description="Disordered" evidence="1">
    <location>
        <begin position="1"/>
        <end position="23"/>
    </location>
</feature>